<comment type="caution">
    <text evidence="9">The sequence shown here is derived from an EMBL/GenBank/DDBJ whole genome shotgun (WGS) entry which is preliminary data.</text>
</comment>
<reference evidence="9 10" key="1">
    <citation type="submission" date="2023-08" db="EMBL/GenBank/DDBJ databases">
        <title>The draft genome sequence of Paracraurococcus sp. LOR1-02.</title>
        <authorList>
            <person name="Kingkaew E."/>
            <person name="Tanasupawat S."/>
        </authorList>
    </citation>
    <scope>NUCLEOTIDE SEQUENCE [LARGE SCALE GENOMIC DNA]</scope>
    <source>
        <strain evidence="9 10">LOR1-02</strain>
    </source>
</reference>
<keyword evidence="7" id="KW-0997">Cell inner membrane</keyword>
<feature type="domain" description="Tripartite ATP-independent periplasmic transporters DctQ component" evidence="8">
    <location>
        <begin position="31"/>
        <end position="161"/>
    </location>
</feature>
<name>A0ABT9DS40_9PROT</name>
<comment type="function">
    <text evidence="7">Part of the tripartite ATP-independent periplasmic (TRAP) transport system.</text>
</comment>
<evidence type="ECO:0000313" key="10">
    <source>
        <dbReference type="Proteomes" id="UP001243009"/>
    </source>
</evidence>
<organism evidence="9 10">
    <name type="scientific">Paracraurococcus lichenis</name>
    <dbReference type="NCBI Taxonomy" id="3064888"/>
    <lineage>
        <taxon>Bacteria</taxon>
        <taxon>Pseudomonadati</taxon>
        <taxon>Pseudomonadota</taxon>
        <taxon>Alphaproteobacteria</taxon>
        <taxon>Acetobacterales</taxon>
        <taxon>Roseomonadaceae</taxon>
        <taxon>Paracraurococcus</taxon>
    </lineage>
</organism>
<feature type="transmembrane region" description="Helical" evidence="7">
    <location>
        <begin position="93"/>
        <end position="115"/>
    </location>
</feature>
<evidence type="ECO:0000256" key="7">
    <source>
        <dbReference type="RuleBase" id="RU369079"/>
    </source>
</evidence>
<keyword evidence="4 7" id="KW-0812">Transmembrane</keyword>
<feature type="transmembrane region" description="Helical" evidence="7">
    <location>
        <begin position="135"/>
        <end position="157"/>
    </location>
</feature>
<keyword evidence="2 7" id="KW-0813">Transport</keyword>
<evidence type="ECO:0000256" key="4">
    <source>
        <dbReference type="ARBA" id="ARBA00022692"/>
    </source>
</evidence>
<comment type="subcellular location">
    <subcellularLocation>
        <location evidence="7">Cell inner membrane</location>
        <topology evidence="7">Multi-pass membrane protein</topology>
    </subcellularLocation>
    <subcellularLocation>
        <location evidence="1">Cell membrane</location>
        <topology evidence="1">Multi-pass membrane protein</topology>
    </subcellularLocation>
</comment>
<keyword evidence="10" id="KW-1185">Reference proteome</keyword>
<evidence type="ECO:0000256" key="1">
    <source>
        <dbReference type="ARBA" id="ARBA00004651"/>
    </source>
</evidence>
<keyword evidence="6 7" id="KW-0472">Membrane</keyword>
<dbReference type="InterPro" id="IPR055348">
    <property type="entry name" value="DctQ"/>
</dbReference>
<comment type="similarity">
    <text evidence="7">Belongs to the TRAP transporter small permease family.</text>
</comment>
<evidence type="ECO:0000256" key="2">
    <source>
        <dbReference type="ARBA" id="ARBA00022448"/>
    </source>
</evidence>
<keyword evidence="3" id="KW-1003">Cell membrane</keyword>
<comment type="subunit">
    <text evidence="7">The complex comprises the extracytoplasmic solute receptor protein and the two transmembrane proteins.</text>
</comment>
<evidence type="ECO:0000256" key="6">
    <source>
        <dbReference type="ARBA" id="ARBA00023136"/>
    </source>
</evidence>
<evidence type="ECO:0000313" key="9">
    <source>
        <dbReference type="EMBL" id="MDO9706709.1"/>
    </source>
</evidence>
<dbReference type="RefSeq" id="WP_305101584.1">
    <property type="nucleotide sequence ID" value="NZ_JAUTWS010000001.1"/>
</dbReference>
<evidence type="ECO:0000256" key="5">
    <source>
        <dbReference type="ARBA" id="ARBA00022989"/>
    </source>
</evidence>
<evidence type="ECO:0000259" key="8">
    <source>
        <dbReference type="Pfam" id="PF04290"/>
    </source>
</evidence>
<gene>
    <name evidence="9" type="ORF">Q7A36_00045</name>
</gene>
<dbReference type="Pfam" id="PF04290">
    <property type="entry name" value="DctQ"/>
    <property type="match status" value="1"/>
</dbReference>
<keyword evidence="5 7" id="KW-1133">Transmembrane helix</keyword>
<dbReference type="Proteomes" id="UP001243009">
    <property type="component" value="Unassembled WGS sequence"/>
</dbReference>
<evidence type="ECO:0000256" key="3">
    <source>
        <dbReference type="ARBA" id="ARBA00022475"/>
    </source>
</evidence>
<feature type="transmembrane region" description="Helical" evidence="7">
    <location>
        <begin position="54"/>
        <end position="72"/>
    </location>
</feature>
<accession>A0ABT9DS40</accession>
<sequence length="164" mass="17172">MAEPFGPPRGPVAGLARGLALAGGAALLATALLTTWSVVQRWLTRQPVPGDFELVSLGSGLAVMGFLAYGTLMRSNILVDSFTGWLPRRVNDLIDAVWALVWVGAAGVLAERLLLGARETLSSGTTTMVLGLPTWWAIGLGALAFAATAVAGLYWTLRLARGRG</sequence>
<protein>
    <recommendedName>
        <fullName evidence="7">TRAP transporter small permease protein</fullName>
    </recommendedName>
</protein>
<dbReference type="EMBL" id="JAUTWS010000001">
    <property type="protein sequence ID" value="MDO9706709.1"/>
    <property type="molecule type" value="Genomic_DNA"/>
</dbReference>
<proteinExistence type="inferred from homology"/>
<feature type="transmembrane region" description="Helical" evidence="7">
    <location>
        <begin position="12"/>
        <end position="34"/>
    </location>
</feature>